<dbReference type="InterPro" id="IPR011990">
    <property type="entry name" value="TPR-like_helical_dom_sf"/>
</dbReference>
<evidence type="ECO:0000313" key="3">
    <source>
        <dbReference type="Proteomes" id="UP000316778"/>
    </source>
</evidence>
<organism evidence="2 3">
    <name type="scientific">Chitinophaga japonensis</name>
    <name type="common">Flexibacter japonensis</name>
    <dbReference type="NCBI Taxonomy" id="104662"/>
    <lineage>
        <taxon>Bacteria</taxon>
        <taxon>Pseudomonadati</taxon>
        <taxon>Bacteroidota</taxon>
        <taxon>Chitinophagia</taxon>
        <taxon>Chitinophagales</taxon>
        <taxon>Chitinophagaceae</taxon>
        <taxon>Chitinophaga</taxon>
    </lineage>
</organism>
<keyword evidence="3" id="KW-1185">Reference proteome</keyword>
<dbReference type="RefSeq" id="WP_158642518.1">
    <property type="nucleotide sequence ID" value="NZ_BAAAFY010000001.1"/>
</dbReference>
<comment type="caution">
    <text evidence="2">The sequence shown here is derived from an EMBL/GenBank/DDBJ whole genome shotgun (WGS) entry which is preliminary data.</text>
</comment>
<dbReference type="Pfam" id="PF12771">
    <property type="entry name" value="SusD-like_2"/>
    <property type="match status" value="1"/>
</dbReference>
<reference evidence="2 3" key="1">
    <citation type="journal article" date="2013" name="Stand. Genomic Sci.">
        <title>Genomic Encyclopedia of Type Strains, Phase I: The one thousand microbial genomes (KMG-I) project.</title>
        <authorList>
            <person name="Kyrpides N.C."/>
            <person name="Woyke T."/>
            <person name="Eisen J.A."/>
            <person name="Garrity G."/>
            <person name="Lilburn T.G."/>
            <person name="Beck B.J."/>
            <person name="Whitman W.B."/>
            <person name="Hugenholtz P."/>
            <person name="Klenk H.P."/>
        </authorList>
    </citation>
    <scope>NUCLEOTIDE SEQUENCE [LARGE SCALE GENOMIC DNA]</scope>
    <source>
        <strain evidence="2 3">DSM 13484</strain>
    </source>
</reference>
<dbReference type="OrthoDB" id="725917at2"/>
<dbReference type="Proteomes" id="UP000316778">
    <property type="component" value="Unassembled WGS sequence"/>
</dbReference>
<dbReference type="EMBL" id="VLLG01000002">
    <property type="protein sequence ID" value="TWI91321.1"/>
    <property type="molecule type" value="Genomic_DNA"/>
</dbReference>
<feature type="signal peptide" evidence="1">
    <location>
        <begin position="1"/>
        <end position="24"/>
    </location>
</feature>
<protein>
    <submittedName>
        <fullName evidence="2">SusD-like starch-binding protein associating with outer membrane</fullName>
    </submittedName>
</protein>
<accession>A0A562TCN8</accession>
<name>A0A562TCN8_CHIJA</name>
<feature type="chain" id="PRO_5021778487" evidence="1">
    <location>
        <begin position="25"/>
        <end position="487"/>
    </location>
</feature>
<evidence type="ECO:0000313" key="2">
    <source>
        <dbReference type="EMBL" id="TWI91321.1"/>
    </source>
</evidence>
<dbReference type="InterPro" id="IPR041662">
    <property type="entry name" value="SusD-like_2"/>
</dbReference>
<dbReference type="PROSITE" id="PS51257">
    <property type="entry name" value="PROKAR_LIPOPROTEIN"/>
    <property type="match status" value="1"/>
</dbReference>
<sequence>MLTRYMKYSCYLLLGCLLATGCQKLEDINVDPTKPTTTQPQYLLTGAEKSAMDIIYAGPQNGRIGMPYAQYWTGNDKANDSRYLLDEGINAALWNNLYSISLHNLDEIIAMNRAEPTPVSPNQIAIAHILKAWIYQVLADAYGNIPYTEALQEEGNIRPAYDDAQTIYNALLDTLQAQTAAMDPAQGSFDAGDVIYNGNVDAWKKLAHSLMLRLAIRMADADPARAQAVIAANYQQAMAGNADNAQFQYLATAPNKFPYNDSDRPLTEFFVSATLVDYMQSTGDPRLGIYARKAGDSTYRGLAYGTSETNPNRLPPSNYSLPGKKIYAADMPGILMTYPEVAFILAEAAARGFATGADAATHYEAGVRASMEYWGVSNTDSIGAYLARVPYDANDWKNVIGTQKWLALYPQGLQGWFERLRLDFKKPGGDSLFIAPLDGSLDENVTYVPYRLTYLVSEQQQNTANYQAAASAIGGNTKGVKLWWNMQ</sequence>
<proteinExistence type="predicted"/>
<evidence type="ECO:0000256" key="1">
    <source>
        <dbReference type="SAM" id="SignalP"/>
    </source>
</evidence>
<dbReference type="AlphaFoldDB" id="A0A562TCN8"/>
<keyword evidence="1" id="KW-0732">Signal</keyword>
<gene>
    <name evidence="2" type="ORF">LX66_0689</name>
</gene>
<dbReference type="SUPFAM" id="SSF48452">
    <property type="entry name" value="TPR-like"/>
    <property type="match status" value="1"/>
</dbReference>
<dbReference type="Gene3D" id="1.25.40.390">
    <property type="match status" value="1"/>
</dbReference>